<keyword evidence="3" id="KW-1185">Reference proteome</keyword>
<organism evidence="2 3">
    <name type="scientific">Gracilibacillus salinarum</name>
    <dbReference type="NCBI Taxonomy" id="2932255"/>
    <lineage>
        <taxon>Bacteria</taxon>
        <taxon>Bacillati</taxon>
        <taxon>Bacillota</taxon>
        <taxon>Bacilli</taxon>
        <taxon>Bacillales</taxon>
        <taxon>Bacillaceae</taxon>
        <taxon>Gracilibacillus</taxon>
    </lineage>
</organism>
<accession>A0ABY4GQB3</accession>
<keyword evidence="1" id="KW-1133">Transmembrane helix</keyword>
<evidence type="ECO:0000313" key="3">
    <source>
        <dbReference type="Proteomes" id="UP000831537"/>
    </source>
</evidence>
<dbReference type="Proteomes" id="UP000831537">
    <property type="component" value="Chromosome"/>
</dbReference>
<dbReference type="EMBL" id="CP095071">
    <property type="protein sequence ID" value="UOQ86593.1"/>
    <property type="molecule type" value="Genomic_DNA"/>
</dbReference>
<reference evidence="2 3" key="1">
    <citation type="submission" date="2022-04" db="EMBL/GenBank/DDBJ databases">
        <title>Gracilibacillus sp. isolated from saltern.</title>
        <authorList>
            <person name="Won M."/>
            <person name="Lee C.-M."/>
            <person name="Woen H.-Y."/>
            <person name="Kwon S.-W."/>
        </authorList>
    </citation>
    <scope>NUCLEOTIDE SEQUENCE [LARGE SCALE GENOMIC DNA]</scope>
    <source>
        <strain evidence="2 3">SSPM10-3</strain>
    </source>
</reference>
<feature type="transmembrane region" description="Helical" evidence="1">
    <location>
        <begin position="86"/>
        <end position="106"/>
    </location>
</feature>
<evidence type="ECO:0000256" key="1">
    <source>
        <dbReference type="SAM" id="Phobius"/>
    </source>
</evidence>
<keyword evidence="1" id="KW-0472">Membrane</keyword>
<dbReference type="RefSeq" id="WP_244746958.1">
    <property type="nucleotide sequence ID" value="NZ_CP095071.1"/>
</dbReference>
<sequence length="145" mass="16612">MSGRKTPVHLWLVAVIFLFFYVIGLIDYVMSMSLNESYFNSLEYSQQQVTYFSNYPIVLSIIFGINVFGGTVAAVLLFFRNKYAVTLTLVALIAKVLLDFTTFLFLDRYEVFGPQSSLTDLSMILLTLLVYLYSKHMKKKGVLNE</sequence>
<proteinExistence type="predicted"/>
<name>A0ABY4GQB3_9BACI</name>
<protein>
    <recommendedName>
        <fullName evidence="4">DUF2569 domain-containing protein</fullName>
    </recommendedName>
</protein>
<feature type="transmembrane region" description="Helical" evidence="1">
    <location>
        <begin position="12"/>
        <end position="34"/>
    </location>
</feature>
<evidence type="ECO:0008006" key="4">
    <source>
        <dbReference type="Google" id="ProtNLM"/>
    </source>
</evidence>
<evidence type="ECO:0000313" key="2">
    <source>
        <dbReference type="EMBL" id="UOQ86593.1"/>
    </source>
</evidence>
<feature type="transmembrane region" description="Helical" evidence="1">
    <location>
        <begin position="112"/>
        <end position="133"/>
    </location>
</feature>
<keyword evidence="1" id="KW-0812">Transmembrane</keyword>
<feature type="transmembrane region" description="Helical" evidence="1">
    <location>
        <begin position="54"/>
        <end position="79"/>
    </location>
</feature>
<gene>
    <name evidence="2" type="ORF">MUN87_06815</name>
</gene>